<comment type="caution">
    <text evidence="1">The sequence shown here is derived from an EMBL/GenBank/DDBJ whole genome shotgun (WGS) entry which is preliminary data.</text>
</comment>
<reference evidence="1 2" key="1">
    <citation type="journal article" date="2021" name="ISME Commun">
        <title>Automated analysis of genomic sequences facilitates high-throughput and comprehensive description of bacteria.</title>
        <authorList>
            <person name="Hitch T.C.A."/>
        </authorList>
    </citation>
    <scope>NUCLEOTIDE SEQUENCE [LARGE SCALE GENOMIC DNA]</scope>
    <source>
        <strain evidence="1 2">Sanger_31</strain>
    </source>
</reference>
<protein>
    <submittedName>
        <fullName evidence="1">Uncharacterized protein</fullName>
    </submittedName>
</protein>
<gene>
    <name evidence="1" type="ORF">OCV57_09760</name>
</gene>
<evidence type="ECO:0000313" key="1">
    <source>
        <dbReference type="EMBL" id="MCU6706207.1"/>
    </source>
</evidence>
<evidence type="ECO:0000313" key="2">
    <source>
        <dbReference type="Proteomes" id="UP001208131"/>
    </source>
</evidence>
<sequence>MESRSFKSRFICGMVSGVMALTGAVSILPVLTSEQNAIVASAISGGSGGGNGGKGGTPGSLSSGEFANVSGTPLGVRVYLAPRKLLYGDTYKVQDRVVYTGNLTADAIKSNLHSQVRNAYYAVSKASYNNKVSALWSVRGKLNRDNNNNYYRGDHVNYQLKDYYSVNKGMYKVTNKDTFDFSAVLPSNVAKTCPRWGTHGSLGSNFEAKCEDVASWANGVFKNDDNVDYFLKKYTKLLGKDAEGLPKNVQEFFRDSKWVIVVEPVYCVTMGGTYLAISNQDLINANKAHIYWSSSYAAPGYIGNTGATAAALSRKFYAKYINYQGNEFSASGKDDLAGFGVYWGRPRLSLTGGSDAKAATHITYYSTDGTPTYDEVHNSTGWSGDLKVRRSSVVADNASVKPAVSTTKKDSLNIAITNKGASKDDTYKVLKTGYDEKNAVQNVKFFSFGDTLRTDLAKSGTAKKASELDKNITSKYSHKEVSYRLLTGHAPLGTVSDDYINASSNGTLSFGKSGTSGHANLVGDIWSNTNDSNYYLRKANAAEVALPAWKGTNNLNALKSFTNVASVSSSNYSNFTMKITKTGLSGGSGSNIVLGNKYNYVLNNSNLSADKTGTNSSGLMDANANKISREITGSKKSATVSYLLKEKDSSGNLTSKEFDAKGIMSSSDANDIIANTTMLALENSEIKRASNKSLDLSTKGTQKIGLSVAVLARKHPVSSTVKGVVVDENGTSHNMTVNNDKSGKASVKYDMTATGSFNVSGSKAWANGDDGVTYMFALPKSYTSKSYKGLDDLAEKVSKIANDNNGALNTVNAYNQLHNLFMNISGAGYGYQTGSSNGAVFDMLDSSKDKFSFTVGSIGGSNSGEGKIEGYDILIYRDERVGKPQHFDVELPEYYLNYNYPTLFGTQNGVVAKLSSALSNSAASISYADNKSYSGDLISKNKSQNYLLFNPIKTSGGSYVAGALFDLEQTNPKQFATAKNVGATHSMNLTREFFGETKTISKLSTRNKGLLGGYADNSISNAYVKNILKSGTGVKPTASTQGTSGKSIYLPKTGNDSFFWAAKTSITTGDNAFLSPWTTGERANKAGYTVTEKAKSYTPNDRGISENDKKGTTSVSKGDKTYGISTIKGFDTATKFYPEVTMVAHVPMTGSVSDVSNGKQKAMYVLPLYVMGDKVRQVKTSAMYTMTLVNGDSEDNYKGTFAGTFATGSIKNGLDKIKVDGSYLPVTYSGTEVNVATNLDKTGLVFNGFVLDLMDKDVDKEMWSGSKMTSAADVLGDVDLKTEWGNTSATVTKGFDDFVSSIKDNLYAGIYLKTSDTKTGKRVNGTYCFGTQKKSIVKKNSGSTKIVSYNIKVKDGDIVKDTTYTELIKAIATAYGVGTEDAERLFNNSGMVQSLVKAVETRYNKDNGSAVMDADVNATTSNKYNIYKKGTKWYDEEVNYFVIRQYTTDTYELNDISVGSKLAYDASPSGKDSGIIDAGYRGDWYYMLGIESGKVDGLDSVSFDGKDVKTLERAADKANTPIILDGVRLKGASFILGDETTNSMKN</sequence>
<name>A0AAE3IJ28_9FIRM</name>
<proteinExistence type="predicted"/>
<dbReference type="RefSeq" id="WP_267301369.1">
    <property type="nucleotide sequence ID" value="NZ_JAOQJZ010000009.1"/>
</dbReference>
<keyword evidence="2" id="KW-1185">Reference proteome</keyword>
<accession>A0AAE3IJ28</accession>
<organism evidence="1 2">
    <name type="scientific">Hominimerdicola aceti</name>
    <dbReference type="NCBI Taxonomy" id="2981726"/>
    <lineage>
        <taxon>Bacteria</taxon>
        <taxon>Bacillati</taxon>
        <taxon>Bacillota</taxon>
        <taxon>Clostridia</taxon>
        <taxon>Eubacteriales</taxon>
        <taxon>Oscillospiraceae</taxon>
        <taxon>Hominimerdicola</taxon>
    </lineage>
</organism>
<dbReference type="EMBL" id="JAOQJZ010000009">
    <property type="protein sequence ID" value="MCU6706207.1"/>
    <property type="molecule type" value="Genomic_DNA"/>
</dbReference>
<dbReference type="Proteomes" id="UP001208131">
    <property type="component" value="Unassembled WGS sequence"/>
</dbReference>